<dbReference type="Proteomes" id="UP001336835">
    <property type="component" value="Unassembled WGS sequence"/>
</dbReference>
<evidence type="ECO:0000313" key="8">
    <source>
        <dbReference type="EMBL" id="MEE1945042.1"/>
    </source>
</evidence>
<sequence length="458" mass="50579">MKINYKNISKSFLVLAVLTVMGTGCKKFLEAPSPESIPKDVAIADETGLKAEMNSAYQIVGGGNMFGGKIQVINDMLADQLNGQQLSGDFGEIFGRKTSVFGEYKNAMYTDIYQAIYRANIVLENLDKASSLKDNLEGQARFIRALCHFQVVQLFAQPYGFTADNSHLGVPIRTSTTINPGVRATVKQVYDIIISDLKTAETKLPDDNGGYATKWAAKALLAKVYFQMNDFQNAYLYSNQVIGSNKFTLDATYAIRFSETGSKESIFKIVNTKGAYEPGGELRGQYRSDFSLPTLRFTTDFYNSVNTPNDVRKALYDNVKYPGFVVTKKYNSDRFEIPVLYLTDMKLIRAESAAETGQNLTVGAQDINDILNRAYAGTKSIPLNSSASLIKTNARFERSIEFAAEGNRIAEIKRIGAKGENIDKRGAPWNCPGLVLQFPQGEMASNTAFQRNPEGGCN</sequence>
<evidence type="ECO:0000259" key="6">
    <source>
        <dbReference type="Pfam" id="PF07980"/>
    </source>
</evidence>
<keyword evidence="9" id="KW-1185">Reference proteome</keyword>
<evidence type="ECO:0000256" key="2">
    <source>
        <dbReference type="ARBA" id="ARBA00006275"/>
    </source>
</evidence>
<keyword evidence="5" id="KW-0998">Cell outer membrane</keyword>
<comment type="subcellular location">
    <subcellularLocation>
        <location evidence="1">Cell outer membrane</location>
    </subcellularLocation>
</comment>
<evidence type="ECO:0000256" key="4">
    <source>
        <dbReference type="ARBA" id="ARBA00023136"/>
    </source>
</evidence>
<organism evidence="8 9">
    <name type="scientific">Pedobacter albus</name>
    <dbReference type="NCBI Taxonomy" id="3113905"/>
    <lineage>
        <taxon>Bacteria</taxon>
        <taxon>Pseudomonadati</taxon>
        <taxon>Bacteroidota</taxon>
        <taxon>Sphingobacteriia</taxon>
        <taxon>Sphingobacteriales</taxon>
        <taxon>Sphingobacteriaceae</taxon>
        <taxon>Pedobacter</taxon>
    </lineage>
</organism>
<reference evidence="8 9" key="1">
    <citation type="submission" date="2024-01" db="EMBL/GenBank/DDBJ databases">
        <title>Pedobacter sp. nov., isolated from fresh soil.</title>
        <authorList>
            <person name="Le N.T.T."/>
        </authorList>
    </citation>
    <scope>NUCLEOTIDE SEQUENCE [LARGE SCALE GENOMIC DNA]</scope>
    <source>
        <strain evidence="8 9">KR3-3</strain>
    </source>
</reference>
<evidence type="ECO:0000313" key="9">
    <source>
        <dbReference type="Proteomes" id="UP001336835"/>
    </source>
</evidence>
<feature type="domain" description="SusD-like N-terminal" evidence="7">
    <location>
        <begin position="27"/>
        <end position="225"/>
    </location>
</feature>
<dbReference type="InterPro" id="IPR012944">
    <property type="entry name" value="SusD_RagB_dom"/>
</dbReference>
<dbReference type="Gene3D" id="1.25.40.390">
    <property type="match status" value="1"/>
</dbReference>
<name>A0ABU7I6D9_9SPHI</name>
<dbReference type="EMBL" id="JAZDQT010000001">
    <property type="protein sequence ID" value="MEE1945042.1"/>
    <property type="molecule type" value="Genomic_DNA"/>
</dbReference>
<comment type="similarity">
    <text evidence="2">Belongs to the SusD family.</text>
</comment>
<feature type="domain" description="RagB/SusD" evidence="6">
    <location>
        <begin position="333"/>
        <end position="418"/>
    </location>
</feature>
<dbReference type="InterPro" id="IPR033985">
    <property type="entry name" value="SusD-like_N"/>
</dbReference>
<comment type="caution">
    <text evidence="8">The sequence shown here is derived from an EMBL/GenBank/DDBJ whole genome shotgun (WGS) entry which is preliminary data.</text>
</comment>
<keyword evidence="4" id="KW-0472">Membrane</keyword>
<dbReference type="SUPFAM" id="SSF48452">
    <property type="entry name" value="TPR-like"/>
    <property type="match status" value="1"/>
</dbReference>
<evidence type="ECO:0000259" key="7">
    <source>
        <dbReference type="Pfam" id="PF14322"/>
    </source>
</evidence>
<keyword evidence="3" id="KW-0732">Signal</keyword>
<dbReference type="RefSeq" id="WP_330107396.1">
    <property type="nucleotide sequence ID" value="NZ_JAZDQT010000001.1"/>
</dbReference>
<dbReference type="Pfam" id="PF07980">
    <property type="entry name" value="SusD_RagB"/>
    <property type="match status" value="1"/>
</dbReference>
<dbReference type="PROSITE" id="PS51257">
    <property type="entry name" value="PROKAR_LIPOPROTEIN"/>
    <property type="match status" value="1"/>
</dbReference>
<dbReference type="InterPro" id="IPR011990">
    <property type="entry name" value="TPR-like_helical_dom_sf"/>
</dbReference>
<accession>A0ABU7I6D9</accession>
<protein>
    <submittedName>
        <fullName evidence="8">RagB/SusD family nutrient uptake outer membrane protein</fullName>
    </submittedName>
</protein>
<evidence type="ECO:0000256" key="3">
    <source>
        <dbReference type="ARBA" id="ARBA00022729"/>
    </source>
</evidence>
<evidence type="ECO:0000256" key="1">
    <source>
        <dbReference type="ARBA" id="ARBA00004442"/>
    </source>
</evidence>
<gene>
    <name evidence="8" type="ORF">VRU48_07985</name>
</gene>
<proteinExistence type="inferred from homology"/>
<dbReference type="Pfam" id="PF14322">
    <property type="entry name" value="SusD-like_3"/>
    <property type="match status" value="1"/>
</dbReference>
<evidence type="ECO:0000256" key="5">
    <source>
        <dbReference type="ARBA" id="ARBA00023237"/>
    </source>
</evidence>